<keyword evidence="2" id="KW-1185">Reference proteome</keyword>
<organism evidence="1 2">
    <name type="scientific">Pistacia atlantica</name>
    <dbReference type="NCBI Taxonomy" id="434234"/>
    <lineage>
        <taxon>Eukaryota</taxon>
        <taxon>Viridiplantae</taxon>
        <taxon>Streptophyta</taxon>
        <taxon>Embryophyta</taxon>
        <taxon>Tracheophyta</taxon>
        <taxon>Spermatophyta</taxon>
        <taxon>Magnoliopsida</taxon>
        <taxon>eudicotyledons</taxon>
        <taxon>Gunneridae</taxon>
        <taxon>Pentapetalae</taxon>
        <taxon>rosids</taxon>
        <taxon>malvids</taxon>
        <taxon>Sapindales</taxon>
        <taxon>Anacardiaceae</taxon>
        <taxon>Pistacia</taxon>
    </lineage>
</organism>
<protein>
    <submittedName>
        <fullName evidence="1">Uncharacterized protein</fullName>
    </submittedName>
</protein>
<dbReference type="EMBL" id="CM047899">
    <property type="protein sequence ID" value="KAJ0101981.1"/>
    <property type="molecule type" value="Genomic_DNA"/>
</dbReference>
<accession>A0ACC1BSG5</accession>
<name>A0ACC1BSG5_9ROSI</name>
<dbReference type="Proteomes" id="UP001164250">
    <property type="component" value="Chromosome 3"/>
</dbReference>
<comment type="caution">
    <text evidence="1">The sequence shown here is derived from an EMBL/GenBank/DDBJ whole genome shotgun (WGS) entry which is preliminary data.</text>
</comment>
<sequence length="62" mass="7133">MQEVQYLSNKTMRNLILVWMMSIFQSNVTKDGFDICLIYQPPNSPNINVLDLGFVNVIQGLQ</sequence>
<gene>
    <name evidence="1" type="ORF">Patl1_05088</name>
</gene>
<proteinExistence type="predicted"/>
<evidence type="ECO:0000313" key="1">
    <source>
        <dbReference type="EMBL" id="KAJ0101981.1"/>
    </source>
</evidence>
<reference evidence="2" key="1">
    <citation type="journal article" date="2023" name="G3 (Bethesda)">
        <title>Genome assembly and association tests identify interacting loci associated with vigor, precocity, and sex in interspecific pistachio rootstocks.</title>
        <authorList>
            <person name="Palmer W."/>
            <person name="Jacygrad E."/>
            <person name="Sagayaradj S."/>
            <person name="Cavanaugh K."/>
            <person name="Han R."/>
            <person name="Bertier L."/>
            <person name="Beede B."/>
            <person name="Kafkas S."/>
            <person name="Golino D."/>
            <person name="Preece J."/>
            <person name="Michelmore R."/>
        </authorList>
    </citation>
    <scope>NUCLEOTIDE SEQUENCE [LARGE SCALE GENOMIC DNA]</scope>
</reference>
<evidence type="ECO:0000313" key="2">
    <source>
        <dbReference type="Proteomes" id="UP001164250"/>
    </source>
</evidence>